<accession>A0A6A3ALN7</accession>
<sequence>MATSLSDSFDNGANPYSLRQFNNLGVVLNKLGFVDGSIATPDPSMVDQFNAWARANNLVAHTNSTVSQQDSSLISDVFTPQQCQQLIVMLTSQLQNASSLDVPSTSINNTMQGPSSSSDWEGSDNAPEMKFIELFASLGIVHQFSCVETPQQNYVIDKFSPRALPTVFLEYPPGVKGYRVYVLKTHKFMVSRNVDFCLPHIVRDSVDHSHVFETQHTHNDSLLEEQTNHDIIVEEHNVSSGVDDVSGESDYLSSSRLSSEYNGFVANISSQCEPSFYHQAVKSSVWRDAMDDCNTPI</sequence>
<dbReference type="Proteomes" id="UP000436088">
    <property type="component" value="Unassembled WGS sequence"/>
</dbReference>
<name>A0A6A3ALN7_HIBSY</name>
<evidence type="ECO:0000259" key="1">
    <source>
        <dbReference type="Pfam" id="PF25597"/>
    </source>
</evidence>
<reference evidence="2" key="1">
    <citation type="submission" date="2019-09" db="EMBL/GenBank/DDBJ databases">
        <title>Draft genome information of white flower Hibiscus syriacus.</title>
        <authorList>
            <person name="Kim Y.-M."/>
        </authorList>
    </citation>
    <scope>NUCLEOTIDE SEQUENCE [LARGE SCALE GENOMIC DNA]</scope>
    <source>
        <strain evidence="2">YM2019G1</strain>
    </source>
</reference>
<keyword evidence="3" id="KW-1185">Reference proteome</keyword>
<gene>
    <name evidence="2" type="ORF">F3Y22_tig00110422pilonHSYRG00019</name>
</gene>
<evidence type="ECO:0000313" key="3">
    <source>
        <dbReference type="Proteomes" id="UP000436088"/>
    </source>
</evidence>
<protein>
    <recommendedName>
        <fullName evidence="1">Retroviral polymerase SH3-like domain-containing protein</fullName>
    </recommendedName>
</protein>
<evidence type="ECO:0000313" key="2">
    <source>
        <dbReference type="EMBL" id="KAE8705530.1"/>
    </source>
</evidence>
<dbReference type="InterPro" id="IPR057670">
    <property type="entry name" value="SH3_retrovirus"/>
</dbReference>
<comment type="caution">
    <text evidence="2">The sequence shown here is derived from an EMBL/GenBank/DDBJ whole genome shotgun (WGS) entry which is preliminary data.</text>
</comment>
<feature type="domain" description="Retroviral polymerase SH3-like" evidence="1">
    <location>
        <begin position="157"/>
        <end position="196"/>
    </location>
</feature>
<dbReference type="EMBL" id="VEPZ02000981">
    <property type="protein sequence ID" value="KAE8705530.1"/>
    <property type="molecule type" value="Genomic_DNA"/>
</dbReference>
<dbReference type="Pfam" id="PF25597">
    <property type="entry name" value="SH3_retrovirus"/>
    <property type="match status" value="1"/>
</dbReference>
<proteinExistence type="predicted"/>
<dbReference type="AlphaFoldDB" id="A0A6A3ALN7"/>
<organism evidence="2 3">
    <name type="scientific">Hibiscus syriacus</name>
    <name type="common">Rose of Sharon</name>
    <dbReference type="NCBI Taxonomy" id="106335"/>
    <lineage>
        <taxon>Eukaryota</taxon>
        <taxon>Viridiplantae</taxon>
        <taxon>Streptophyta</taxon>
        <taxon>Embryophyta</taxon>
        <taxon>Tracheophyta</taxon>
        <taxon>Spermatophyta</taxon>
        <taxon>Magnoliopsida</taxon>
        <taxon>eudicotyledons</taxon>
        <taxon>Gunneridae</taxon>
        <taxon>Pentapetalae</taxon>
        <taxon>rosids</taxon>
        <taxon>malvids</taxon>
        <taxon>Malvales</taxon>
        <taxon>Malvaceae</taxon>
        <taxon>Malvoideae</taxon>
        <taxon>Hibiscus</taxon>
    </lineage>
</organism>